<gene>
    <name evidence="1" type="ORF">PENTCL1PPCAC_26217</name>
</gene>
<dbReference type="AlphaFoldDB" id="A0AAV5UCG9"/>
<proteinExistence type="predicted"/>
<feature type="non-terminal residue" evidence="1">
    <location>
        <position position="1"/>
    </location>
</feature>
<evidence type="ECO:0000313" key="2">
    <source>
        <dbReference type="Proteomes" id="UP001432027"/>
    </source>
</evidence>
<reference evidence="1" key="1">
    <citation type="submission" date="2023-10" db="EMBL/GenBank/DDBJ databases">
        <title>Genome assembly of Pristionchus species.</title>
        <authorList>
            <person name="Yoshida K."/>
            <person name="Sommer R.J."/>
        </authorList>
    </citation>
    <scope>NUCLEOTIDE SEQUENCE</scope>
    <source>
        <strain evidence="1">RS0144</strain>
    </source>
</reference>
<dbReference type="Pfam" id="PF17305">
    <property type="entry name" value="DUF5354"/>
    <property type="match status" value="1"/>
</dbReference>
<organism evidence="1 2">
    <name type="scientific">Pristionchus entomophagus</name>
    <dbReference type="NCBI Taxonomy" id="358040"/>
    <lineage>
        <taxon>Eukaryota</taxon>
        <taxon>Metazoa</taxon>
        <taxon>Ecdysozoa</taxon>
        <taxon>Nematoda</taxon>
        <taxon>Chromadorea</taxon>
        <taxon>Rhabditida</taxon>
        <taxon>Rhabditina</taxon>
        <taxon>Diplogasteromorpha</taxon>
        <taxon>Diplogasteroidea</taxon>
        <taxon>Neodiplogasteridae</taxon>
        <taxon>Pristionchus</taxon>
    </lineage>
</organism>
<comment type="caution">
    <text evidence="1">The sequence shown here is derived from an EMBL/GenBank/DDBJ whole genome shotgun (WGS) entry which is preliminary data.</text>
</comment>
<accession>A0AAV5UCG9</accession>
<dbReference type="EMBL" id="BTSX01000006">
    <property type="protein sequence ID" value="GMT04043.1"/>
    <property type="molecule type" value="Genomic_DNA"/>
</dbReference>
<name>A0AAV5UCG9_9BILA</name>
<keyword evidence="2" id="KW-1185">Reference proteome</keyword>
<sequence length="137" mass="15471">PYSFQFLFNPIRVTMSSSLLSLLFTFALINGNLALMCFDDANGHLSEKEGTLCSFLPFEGRVAAVTEETDSLPSLLSNFDENSEMFSIPFFCRMEQYSFAAISSRFPEAPEHLFRCFCQTEKCNHPSSAASFMKRSQ</sequence>
<dbReference type="Proteomes" id="UP001432027">
    <property type="component" value="Unassembled WGS sequence"/>
</dbReference>
<dbReference type="InterPro" id="IPR035291">
    <property type="entry name" value="DUF5354"/>
</dbReference>
<evidence type="ECO:0000313" key="1">
    <source>
        <dbReference type="EMBL" id="GMT04043.1"/>
    </source>
</evidence>
<protein>
    <submittedName>
        <fullName evidence="1">Uncharacterized protein</fullName>
    </submittedName>
</protein>